<sequence length="120" mass="13001">MSLRKRLSFKRVWNFNTVGPGMGQTGQMGMNEDKRGTETAQNKLSRLMCYGDLRFQPWRCDSAPSMAATIHLTFEAQSKGGSCSSGDGARSSCGTNSLVFVYGHMTALVNSSYLTASSLA</sequence>
<proteinExistence type="predicted"/>
<gene>
    <name evidence="1" type="ORF">D4764_06G0000840</name>
</gene>
<comment type="caution">
    <text evidence="1">The sequence shown here is derived from an EMBL/GenBank/DDBJ whole genome shotgun (WGS) entry which is preliminary data.</text>
</comment>
<evidence type="ECO:0000313" key="1">
    <source>
        <dbReference type="EMBL" id="TWW58554.1"/>
    </source>
</evidence>
<organism evidence="1 2">
    <name type="scientific">Takifugu flavidus</name>
    <name type="common">sansaifugu</name>
    <dbReference type="NCBI Taxonomy" id="433684"/>
    <lineage>
        <taxon>Eukaryota</taxon>
        <taxon>Metazoa</taxon>
        <taxon>Chordata</taxon>
        <taxon>Craniata</taxon>
        <taxon>Vertebrata</taxon>
        <taxon>Euteleostomi</taxon>
        <taxon>Actinopterygii</taxon>
        <taxon>Neopterygii</taxon>
        <taxon>Teleostei</taxon>
        <taxon>Neoteleostei</taxon>
        <taxon>Acanthomorphata</taxon>
        <taxon>Eupercaria</taxon>
        <taxon>Tetraodontiformes</taxon>
        <taxon>Tetradontoidea</taxon>
        <taxon>Tetraodontidae</taxon>
        <taxon>Takifugu</taxon>
    </lineage>
</organism>
<name>A0A5C6MTD4_9TELE</name>
<dbReference type="AlphaFoldDB" id="A0A5C6MTD4"/>
<protein>
    <submittedName>
        <fullName evidence="1">Uncharacterized protein</fullName>
    </submittedName>
</protein>
<evidence type="ECO:0000313" key="2">
    <source>
        <dbReference type="Proteomes" id="UP000324091"/>
    </source>
</evidence>
<keyword evidence="2" id="KW-1185">Reference proteome</keyword>
<dbReference type="Proteomes" id="UP000324091">
    <property type="component" value="Chromosome 6"/>
</dbReference>
<reference evidence="1 2" key="1">
    <citation type="submission" date="2019-04" db="EMBL/GenBank/DDBJ databases">
        <title>Chromosome genome assembly for Takifugu flavidus.</title>
        <authorList>
            <person name="Xiao S."/>
        </authorList>
    </citation>
    <scope>NUCLEOTIDE SEQUENCE [LARGE SCALE GENOMIC DNA]</scope>
    <source>
        <strain evidence="1">HTHZ2018</strain>
        <tissue evidence="1">Muscle</tissue>
    </source>
</reference>
<accession>A0A5C6MTD4</accession>
<dbReference type="EMBL" id="RHFK02000019">
    <property type="protein sequence ID" value="TWW58554.1"/>
    <property type="molecule type" value="Genomic_DNA"/>
</dbReference>